<dbReference type="AlphaFoldDB" id="A0A6N7VT74"/>
<evidence type="ECO:0000313" key="1">
    <source>
        <dbReference type="EMBL" id="MSS84150.1"/>
    </source>
</evidence>
<protein>
    <submittedName>
        <fullName evidence="1">Uncharacterized protein</fullName>
    </submittedName>
</protein>
<organism evidence="1 2">
    <name type="scientific">Scrofimicrobium canadense</name>
    <dbReference type="NCBI Taxonomy" id="2652290"/>
    <lineage>
        <taxon>Bacteria</taxon>
        <taxon>Bacillati</taxon>
        <taxon>Actinomycetota</taxon>
        <taxon>Actinomycetes</taxon>
        <taxon>Actinomycetales</taxon>
        <taxon>Actinomycetaceae</taxon>
        <taxon>Scrofimicrobium</taxon>
    </lineage>
</organism>
<comment type="caution">
    <text evidence="1">The sequence shown here is derived from an EMBL/GenBank/DDBJ whole genome shotgun (WGS) entry which is preliminary data.</text>
</comment>
<accession>A0A6N7VT74</accession>
<dbReference type="EMBL" id="VULO01000005">
    <property type="protein sequence ID" value="MSS84150.1"/>
    <property type="molecule type" value="Genomic_DNA"/>
</dbReference>
<keyword evidence="2" id="KW-1185">Reference proteome</keyword>
<sequence length="225" mass="25057">MDTQRWLQLSRALKATTAAGPLVAPSAARATVSRLRSGLQWAQEYRRKTGSAGSSHVDIPNALVIDRLSLIDLLCLDSVRDPWPGAGDAWADMRRAVRSLQYGKSTGSLWLCAPNILVTATRFDFDQADYAKWVCLQAAFFAEYLAIGNGNREAQAMARVLAHRRLEELSPRDISSVRWIRERLESVAAADSEVQSFLEDPAVGRLDETSIMESWLQHKRTVESV</sequence>
<dbReference type="Proteomes" id="UP000470875">
    <property type="component" value="Unassembled WGS sequence"/>
</dbReference>
<name>A0A6N7VT74_9ACTO</name>
<dbReference type="RefSeq" id="WP_154544239.1">
    <property type="nucleotide sequence ID" value="NZ_VULO01000005.1"/>
</dbReference>
<gene>
    <name evidence="1" type="ORF">FYJ24_05085</name>
</gene>
<evidence type="ECO:0000313" key="2">
    <source>
        <dbReference type="Proteomes" id="UP000470875"/>
    </source>
</evidence>
<proteinExistence type="predicted"/>
<reference evidence="1 2" key="1">
    <citation type="submission" date="2019-08" db="EMBL/GenBank/DDBJ databases">
        <title>In-depth cultivation of the pig gut microbiome towards novel bacterial diversity and tailored functional studies.</title>
        <authorList>
            <person name="Wylensek D."/>
            <person name="Hitch T.C.A."/>
            <person name="Clavel T."/>
        </authorList>
    </citation>
    <scope>NUCLEOTIDE SEQUENCE [LARGE SCALE GENOMIC DNA]</scope>
    <source>
        <strain evidence="1 2">WB03_NA08</strain>
    </source>
</reference>